<keyword evidence="2" id="KW-1185">Reference proteome</keyword>
<name>A0A7J7INS3_9RHOD</name>
<protein>
    <submittedName>
        <fullName evidence="1">Uncharacterized protein</fullName>
    </submittedName>
</protein>
<accession>A0A7J7INS3</accession>
<sequence length="232" mass="25927">MLQRKSFEAIKRKRERLKELETALVGMRLGAQQQSQDDDGDVRKTSDQFLENLVARSVPEAVVLECVTTLVLRQLRDLWTFAPETVLPETDPVVSEALAAFQEALENALNNTALQEYLKAENSERLLNLARLLGFRLRQNLSTHQPLYLAAIRIADQALRAYGTSVSDFTTFAEDDMSTDLDACLGVWDDPRHQSDVARIDAWMTIGGPLAHALAFAWASHKSGTASQRLDT</sequence>
<organism evidence="1 2">
    <name type="scientific">Cyanidiococcus yangmingshanensis</name>
    <dbReference type="NCBI Taxonomy" id="2690220"/>
    <lineage>
        <taxon>Eukaryota</taxon>
        <taxon>Rhodophyta</taxon>
        <taxon>Bangiophyceae</taxon>
        <taxon>Cyanidiales</taxon>
        <taxon>Cyanidiaceae</taxon>
        <taxon>Cyanidiococcus</taxon>
    </lineage>
</organism>
<proteinExistence type="predicted"/>
<dbReference type="AlphaFoldDB" id="A0A7J7INS3"/>
<comment type="caution">
    <text evidence="1">The sequence shown here is derived from an EMBL/GenBank/DDBJ whole genome shotgun (WGS) entry which is preliminary data.</text>
</comment>
<evidence type="ECO:0000313" key="1">
    <source>
        <dbReference type="EMBL" id="KAF6004773.1"/>
    </source>
</evidence>
<evidence type="ECO:0000313" key="2">
    <source>
        <dbReference type="Proteomes" id="UP000530660"/>
    </source>
</evidence>
<dbReference type="Proteomes" id="UP000530660">
    <property type="component" value="Unassembled WGS sequence"/>
</dbReference>
<dbReference type="EMBL" id="VWRR01000002">
    <property type="protein sequence ID" value="KAF6004773.1"/>
    <property type="molecule type" value="Genomic_DNA"/>
</dbReference>
<reference evidence="1 2" key="1">
    <citation type="journal article" date="2020" name="J. Phycol.">
        <title>Comparative genome analysis reveals Cyanidiococcus gen. nov., a new extremophilic red algal genus sister to Cyanidioschyzon (Cyanidioschyzonaceae, Rhodophyta).</title>
        <authorList>
            <person name="Liu S.-L."/>
            <person name="Chiang Y.-R."/>
            <person name="Yoon H.S."/>
            <person name="Fu H.-Y."/>
        </authorList>
    </citation>
    <scope>NUCLEOTIDE SEQUENCE [LARGE SCALE GENOMIC DNA]</scope>
    <source>
        <strain evidence="1 2">THAL066</strain>
    </source>
</reference>
<gene>
    <name evidence="1" type="ORF">F1559_001435</name>
</gene>